<dbReference type="Gene3D" id="3.40.50.2020">
    <property type="match status" value="1"/>
</dbReference>
<keyword evidence="2" id="KW-0328">Glycosyltransferase</keyword>
<dbReference type="InterPro" id="IPR050137">
    <property type="entry name" value="PyrR_bifunctional"/>
</dbReference>
<accession>A0A1B1Y3H8</accession>
<organism evidence="2 3">
    <name type="scientific">Wenyingzhuangia fucanilytica</name>
    <dbReference type="NCBI Taxonomy" id="1790137"/>
    <lineage>
        <taxon>Bacteria</taxon>
        <taxon>Pseudomonadati</taxon>
        <taxon>Bacteroidota</taxon>
        <taxon>Flavobacteriia</taxon>
        <taxon>Flavobacteriales</taxon>
        <taxon>Flavobacteriaceae</taxon>
        <taxon>Wenyingzhuangia</taxon>
    </lineage>
</organism>
<feature type="domain" description="Phosphoribosyltransferase" evidence="1">
    <location>
        <begin position="5"/>
        <end position="142"/>
    </location>
</feature>
<dbReference type="RefSeq" id="WP_068824411.1">
    <property type="nucleotide sequence ID" value="NZ_CP014224.1"/>
</dbReference>
<dbReference type="AlphaFoldDB" id="A0A1B1Y3H8"/>
<reference evidence="2 3" key="1">
    <citation type="submission" date="2016-02" db="EMBL/GenBank/DDBJ databases">
        <authorList>
            <person name="Wen L."/>
            <person name="He K."/>
            <person name="Yang H."/>
        </authorList>
    </citation>
    <scope>NUCLEOTIDE SEQUENCE [LARGE SCALE GENOMIC DNA]</scope>
    <source>
        <strain evidence="2 3">CZ1127</strain>
    </source>
</reference>
<dbReference type="CDD" id="cd06223">
    <property type="entry name" value="PRTases_typeI"/>
    <property type="match status" value="1"/>
</dbReference>
<dbReference type="PANTHER" id="PTHR11608">
    <property type="entry name" value="BIFUNCTIONAL PROTEIN PYRR"/>
    <property type="match status" value="1"/>
</dbReference>
<evidence type="ECO:0000259" key="1">
    <source>
        <dbReference type="Pfam" id="PF00156"/>
    </source>
</evidence>
<proteinExistence type="predicted"/>
<keyword evidence="2" id="KW-0808">Transferase</keyword>
<keyword evidence="3" id="KW-1185">Reference proteome</keyword>
<dbReference type="EMBL" id="CP014224">
    <property type="protein sequence ID" value="ANW95311.1"/>
    <property type="molecule type" value="Genomic_DNA"/>
</dbReference>
<dbReference type="Pfam" id="PF00156">
    <property type="entry name" value="Pribosyltran"/>
    <property type="match status" value="1"/>
</dbReference>
<dbReference type="Proteomes" id="UP000092967">
    <property type="component" value="Chromosome"/>
</dbReference>
<dbReference type="OrthoDB" id="664757at2"/>
<dbReference type="GO" id="GO:0016757">
    <property type="term" value="F:glycosyltransferase activity"/>
    <property type="evidence" value="ECO:0007669"/>
    <property type="project" value="UniProtKB-KW"/>
</dbReference>
<dbReference type="KEGG" id="wfu:AXE80_02975"/>
<dbReference type="PANTHER" id="PTHR11608:SF0">
    <property type="entry name" value="BIFUNCTIONAL PROTEIN PYRR"/>
    <property type="match status" value="1"/>
</dbReference>
<evidence type="ECO:0000313" key="3">
    <source>
        <dbReference type="Proteomes" id="UP000092967"/>
    </source>
</evidence>
<evidence type="ECO:0000313" key="2">
    <source>
        <dbReference type="EMBL" id="ANW95311.1"/>
    </source>
</evidence>
<dbReference type="InterPro" id="IPR000836">
    <property type="entry name" value="PRTase_dom"/>
</dbReference>
<dbReference type="STRING" id="1790137.AXE80_02975"/>
<gene>
    <name evidence="2" type="ORF">AXE80_02975</name>
</gene>
<sequence>MNKSIILNHLEITQKTRRIAFQILESHCDVDEIILAGINGNGFVFAQHIKNHLEQISELNITLCEVILDKKDLLAPITTSISKEEYTNKHVVLIDDVLNSGKTLIYGVKHFLEVPLASFRTAVLVNRNHKEYPVKADFKGISLSTSLQETIKVDFSNEKESVAYLC</sequence>
<dbReference type="SUPFAM" id="SSF53271">
    <property type="entry name" value="PRTase-like"/>
    <property type="match status" value="1"/>
</dbReference>
<dbReference type="InterPro" id="IPR029057">
    <property type="entry name" value="PRTase-like"/>
</dbReference>
<protein>
    <submittedName>
        <fullName evidence="2">Phosphoribosyltransferase</fullName>
    </submittedName>
</protein>
<name>A0A1B1Y3H8_9FLAO</name>